<dbReference type="EMBL" id="QBKP01000007">
    <property type="protein sequence ID" value="PTX49537.1"/>
    <property type="molecule type" value="Genomic_DNA"/>
</dbReference>
<protein>
    <submittedName>
        <fullName evidence="2">B12 binding protein</fullName>
    </submittedName>
</protein>
<evidence type="ECO:0000313" key="2">
    <source>
        <dbReference type="EMBL" id="PTX49537.1"/>
    </source>
</evidence>
<dbReference type="AlphaFoldDB" id="A0A2T6B0F2"/>
<dbReference type="GO" id="GO:0046872">
    <property type="term" value="F:metal ion binding"/>
    <property type="evidence" value="ECO:0007669"/>
    <property type="project" value="InterPro"/>
</dbReference>
<dbReference type="Proteomes" id="UP000244224">
    <property type="component" value="Unassembled WGS sequence"/>
</dbReference>
<dbReference type="CDD" id="cd02065">
    <property type="entry name" value="B12-binding_like"/>
    <property type="match status" value="1"/>
</dbReference>
<name>A0A2T6B0F2_9RHOB</name>
<dbReference type="PROSITE" id="PS51332">
    <property type="entry name" value="B12_BINDING"/>
    <property type="match status" value="1"/>
</dbReference>
<dbReference type="RefSeq" id="WP_108129160.1">
    <property type="nucleotide sequence ID" value="NZ_QBKP01000007.1"/>
</dbReference>
<reference evidence="2 3" key="1">
    <citation type="submission" date="2018-04" db="EMBL/GenBank/DDBJ databases">
        <title>Genomic Encyclopedia of Archaeal and Bacterial Type Strains, Phase II (KMG-II): from individual species to whole genera.</title>
        <authorList>
            <person name="Goeker M."/>
        </authorList>
    </citation>
    <scope>NUCLEOTIDE SEQUENCE [LARGE SCALE GENOMIC DNA]</scope>
    <source>
        <strain evidence="2 3">DSM 21823</strain>
    </source>
</reference>
<feature type="domain" description="B12-binding" evidence="1">
    <location>
        <begin position="440"/>
        <end position="571"/>
    </location>
</feature>
<dbReference type="Pfam" id="PF02310">
    <property type="entry name" value="B12-binding"/>
    <property type="match status" value="1"/>
</dbReference>
<evidence type="ECO:0000313" key="3">
    <source>
        <dbReference type="Proteomes" id="UP000244224"/>
    </source>
</evidence>
<organism evidence="2 3">
    <name type="scientific">Gemmobacter caeni</name>
    <dbReference type="NCBI Taxonomy" id="589035"/>
    <lineage>
        <taxon>Bacteria</taxon>
        <taxon>Pseudomonadati</taxon>
        <taxon>Pseudomonadota</taxon>
        <taxon>Alphaproteobacteria</taxon>
        <taxon>Rhodobacterales</taxon>
        <taxon>Paracoccaceae</taxon>
        <taxon>Gemmobacter</taxon>
    </lineage>
</organism>
<evidence type="ECO:0000259" key="1">
    <source>
        <dbReference type="PROSITE" id="PS51332"/>
    </source>
</evidence>
<dbReference type="InterPro" id="IPR006158">
    <property type="entry name" value="Cobalamin-bd"/>
</dbReference>
<accession>A0A2T6B0F2</accession>
<dbReference type="GO" id="GO:0031419">
    <property type="term" value="F:cobalamin binding"/>
    <property type="evidence" value="ECO:0007669"/>
    <property type="project" value="InterPro"/>
</dbReference>
<dbReference type="OrthoDB" id="5888at2"/>
<dbReference type="Gene3D" id="3.40.50.280">
    <property type="entry name" value="Cobalamin-binding domain"/>
    <property type="match status" value="1"/>
</dbReference>
<sequence length="571" mass="60422">MSESPPLTDPRLPPGAELLSRGRALARDWRVGPCPFFAEKAVTSEAEWKRRIGNSRIMQHAHIGFRNVDRTLGAIAEVHDRCAAQSVTVDRFGITLDWSMGYPQALREKAARGTGIVLTGPEDFARITHAAPAAAHFGDFMIGLPGCVENTCAALAAGATSVGNLGQYFTFRLPYWNDDVATTEATVTALGLIAAQETQVLVHSNLDDGFAGLFLDMASALGMVLVEKHIVEGLIGARLAHCYGHHFSDPLSRMAFHAALARVTDPPGTMIFGNTVAYQAGSAGNYASLASYLLADMMALGRWATGHAVNPVPVTENQRIPDVDEIVEAQAFARRLADHAPHHAALTDWHRVEALADRLVAGGRAFAQAVLAGLADRGVPEDDPAALLLAIRRMGPKRLEALFGQGPLAARGRAPLVAAEWARELDEKAERWVAGQTALPRRLRVCVGTSDVHEHGKYLVEQALEGMGVEVLDGGVSTDPEALVAQALAEGAEALAISTYNGVALGYAQAVMAALNQSGATLPVLIGGKLNQIPDASNTGLPVDVTAEIAALGATPCAGLDDMLPALRKLL</sequence>
<comment type="caution">
    <text evidence="2">The sequence shown here is derived from an EMBL/GenBank/DDBJ whole genome shotgun (WGS) entry which is preliminary data.</text>
</comment>
<dbReference type="InterPro" id="IPR036724">
    <property type="entry name" value="Cobalamin-bd_sf"/>
</dbReference>
<dbReference type="SUPFAM" id="SSF52242">
    <property type="entry name" value="Cobalamin (vitamin B12)-binding domain"/>
    <property type="match status" value="1"/>
</dbReference>
<keyword evidence="3" id="KW-1185">Reference proteome</keyword>
<gene>
    <name evidence="2" type="ORF">C8N34_107184</name>
</gene>
<proteinExistence type="predicted"/>